<protein>
    <submittedName>
        <fullName evidence="3">Uncharacterized protein</fullName>
    </submittedName>
</protein>
<feature type="signal peptide" evidence="2">
    <location>
        <begin position="1"/>
        <end position="21"/>
    </location>
</feature>
<evidence type="ECO:0000313" key="4">
    <source>
        <dbReference type="Proteomes" id="UP001500556"/>
    </source>
</evidence>
<accession>A0ABP8XKY7</accession>
<dbReference type="RefSeq" id="WP_345500650.1">
    <property type="nucleotide sequence ID" value="NZ_BAABLO010000001.1"/>
</dbReference>
<evidence type="ECO:0000256" key="2">
    <source>
        <dbReference type="SAM" id="SignalP"/>
    </source>
</evidence>
<dbReference type="Proteomes" id="UP001500556">
    <property type="component" value="Unassembled WGS sequence"/>
</dbReference>
<dbReference type="PROSITE" id="PS51257">
    <property type="entry name" value="PROKAR_LIPOPROTEIN"/>
    <property type="match status" value="1"/>
</dbReference>
<proteinExistence type="predicted"/>
<evidence type="ECO:0000313" key="3">
    <source>
        <dbReference type="EMBL" id="GAA4710292.1"/>
    </source>
</evidence>
<dbReference type="EMBL" id="BAABLO010000001">
    <property type="protein sequence ID" value="GAA4710292.1"/>
    <property type="molecule type" value="Genomic_DNA"/>
</dbReference>
<feature type="chain" id="PRO_5045550566" evidence="2">
    <location>
        <begin position="22"/>
        <end position="195"/>
    </location>
</feature>
<reference evidence="4" key="1">
    <citation type="journal article" date="2019" name="Int. J. Syst. Evol. Microbiol.">
        <title>The Global Catalogue of Microorganisms (GCM) 10K type strain sequencing project: providing services to taxonomists for standard genome sequencing and annotation.</title>
        <authorList>
            <consortium name="The Broad Institute Genomics Platform"/>
            <consortium name="The Broad Institute Genome Sequencing Center for Infectious Disease"/>
            <person name="Wu L."/>
            <person name="Ma J."/>
        </authorList>
    </citation>
    <scope>NUCLEOTIDE SEQUENCE [LARGE SCALE GENOMIC DNA]</scope>
    <source>
        <strain evidence="4">JCM 18961</strain>
    </source>
</reference>
<keyword evidence="2" id="KW-0732">Signal</keyword>
<evidence type="ECO:0000256" key="1">
    <source>
        <dbReference type="SAM" id="MobiDB-lite"/>
    </source>
</evidence>
<organism evidence="3 4">
    <name type="scientific">Pedococcus ginsenosidimutans</name>
    <dbReference type="NCBI Taxonomy" id="490570"/>
    <lineage>
        <taxon>Bacteria</taxon>
        <taxon>Bacillati</taxon>
        <taxon>Actinomycetota</taxon>
        <taxon>Actinomycetes</taxon>
        <taxon>Micrococcales</taxon>
        <taxon>Intrasporangiaceae</taxon>
        <taxon>Pedococcus</taxon>
    </lineage>
</organism>
<sequence length="195" mass="20101">MKHQRLPRAATTLGASFTAVAASVALTACGGGSPSGSGPVTVTVTPTVTADGSSSSASEPAAPKAPTSDDKGRGYDYGTVTKVSQLAGVTVIELDRWTWKKLDDAKLAQQGVPLTPFKGAVPYENQNAKLTFTIPVADGARILYHHCVASDQPLQTRSTDAKGLVGLADRENTVLVKLDDQGRLVAADNVPGCPG</sequence>
<feature type="compositionally biased region" description="Low complexity" evidence="1">
    <location>
        <begin position="36"/>
        <end position="66"/>
    </location>
</feature>
<gene>
    <name evidence="3" type="ORF">GCM10025782_02900</name>
</gene>
<name>A0ABP8XKY7_9MICO</name>
<comment type="caution">
    <text evidence="3">The sequence shown here is derived from an EMBL/GenBank/DDBJ whole genome shotgun (WGS) entry which is preliminary data.</text>
</comment>
<keyword evidence="4" id="KW-1185">Reference proteome</keyword>
<feature type="region of interest" description="Disordered" evidence="1">
    <location>
        <begin position="32"/>
        <end position="75"/>
    </location>
</feature>